<name>A0AC61T337_9BACI</name>
<sequence length="94" mass="10702">MTLLLQIILPLIIALYLFTLYRNTTIGKAAFLLAVIIGIFGLENIFQHANLTNHAIYPYWGSLKAVVIILSVVFLFKINRFGIDSDIINKNMYK</sequence>
<organism evidence="1 2">
    <name type="scientific">Bacillus dicomae</name>
    <dbReference type="NCBI Taxonomy" id="3088378"/>
    <lineage>
        <taxon>Bacteria</taxon>
        <taxon>Bacillati</taxon>
        <taxon>Bacillota</taxon>
        <taxon>Bacilli</taxon>
        <taxon>Bacillales</taxon>
        <taxon>Bacillaceae</taxon>
        <taxon>Bacillus</taxon>
        <taxon>Bacillus cereus group</taxon>
    </lineage>
</organism>
<keyword evidence="2" id="KW-1185">Reference proteome</keyword>
<accession>A0AC61T337</accession>
<evidence type="ECO:0000313" key="1">
    <source>
        <dbReference type="EMBL" id="TPV42246.1"/>
    </source>
</evidence>
<comment type="caution">
    <text evidence="1">The sequence shown here is derived from an EMBL/GenBank/DDBJ whole genome shotgun (WGS) entry which is preliminary data.</text>
</comment>
<evidence type="ECO:0000313" key="2">
    <source>
        <dbReference type="Proteomes" id="UP000317636"/>
    </source>
</evidence>
<protein>
    <submittedName>
        <fullName evidence="1">Uncharacterized protein</fullName>
    </submittedName>
</protein>
<proteinExistence type="predicted"/>
<gene>
    <name evidence="1" type="ORF">FJ659_17455</name>
</gene>
<reference evidence="1" key="1">
    <citation type="submission" date="2019-06" db="EMBL/GenBank/DDBJ databases">
        <title>Draft genome sequence of Bacillus sp. strain MHSD28.</title>
        <authorList>
            <person name="Makuwa S.C."/>
            <person name="Serepa-Dlamini M.H."/>
        </authorList>
    </citation>
    <scope>NUCLEOTIDE SEQUENCE</scope>
    <source>
        <strain evidence="1">MHSD28</strain>
    </source>
</reference>
<dbReference type="Proteomes" id="UP000317636">
    <property type="component" value="Unassembled WGS sequence"/>
</dbReference>
<dbReference type="EMBL" id="VHIV01000003">
    <property type="protein sequence ID" value="TPV42246.1"/>
    <property type="molecule type" value="Genomic_DNA"/>
</dbReference>